<dbReference type="InterPro" id="IPR050640">
    <property type="entry name" value="Bact_2-comp_sensor_kinase"/>
</dbReference>
<keyword evidence="7" id="KW-0812">Transmembrane</keyword>
<reference evidence="9" key="1">
    <citation type="submission" date="2020-03" db="EMBL/GenBank/DDBJ databases">
        <title>Draft sequencing of Paenibacilllus sp. S3N08.</title>
        <authorList>
            <person name="Kim D.-U."/>
        </authorList>
    </citation>
    <scope>NUCLEOTIDE SEQUENCE</scope>
    <source>
        <strain evidence="9">S3N08</strain>
    </source>
</reference>
<evidence type="ECO:0000313" key="10">
    <source>
        <dbReference type="Proteomes" id="UP001165962"/>
    </source>
</evidence>
<dbReference type="Gene3D" id="6.10.340.10">
    <property type="match status" value="1"/>
</dbReference>
<dbReference type="PANTHER" id="PTHR34220">
    <property type="entry name" value="SENSOR HISTIDINE KINASE YPDA"/>
    <property type="match status" value="1"/>
</dbReference>
<dbReference type="PANTHER" id="PTHR34220:SF7">
    <property type="entry name" value="SENSOR HISTIDINE KINASE YPDA"/>
    <property type="match status" value="1"/>
</dbReference>
<protein>
    <submittedName>
        <fullName evidence="9">Histidine kinase</fullName>
    </submittedName>
</protein>
<evidence type="ECO:0000256" key="7">
    <source>
        <dbReference type="SAM" id="Phobius"/>
    </source>
</evidence>
<dbReference type="SUPFAM" id="SSF55874">
    <property type="entry name" value="ATPase domain of HSP90 chaperone/DNA topoisomerase II/histidine kinase"/>
    <property type="match status" value="1"/>
</dbReference>
<dbReference type="PROSITE" id="PS50885">
    <property type="entry name" value="HAMP"/>
    <property type="match status" value="1"/>
</dbReference>
<sequence length="587" mass="67936">MPYFFRYRKIRTKIIAVAFISIFLSVGLSGFSIYLYVNPILSKQIVKDNQTIVVKISQQVSYLMEDTVNYAKGIVVSDQVQTLLKKMSVTQGYDYYVINLQLETILKEHSLLRDKTIVDMVVVDNHNKVLEMNDLYSSYLKEDWYNDFRYNEVYNGVSKRHVVSNHANTSRLDVVTYVMNIYDKQNANVYLGKLLIHLDYHVLVKPMLIDPSLGMKILTFDKDQNVVYAPEDETVDAIPAEIISKPQISEKAMYKDGQYYIMESFPIYQWKLYGIISENKINANMKYINYVLLSIIMICLFIMSIIIYPVVTNVTKPLMKLIRGMRQVSKGELHTHIAVTSGDEIEEVAQVFNKMVEDIKILVDESVFMEKKKRELELKMFMYQINPHFIYNTLNSVIYLARKADAPDIAALTKAFISFLQRTIKTQPETLSSIQDEIKYIEDYTKILTFRYNDRVEVIWDVDESCRAYKIPRMILYPLVENSIFHGLLPVSEKGWIKIRITLEYGALSVSVEDNGVGIHNQQLEKLRDQMSSLSLHEDLDHIGLLNVNNRLKLLYGDTSILNIASVLNEGTRIYFMIPSSLADPSK</sequence>
<dbReference type="InterPro" id="IPR010559">
    <property type="entry name" value="Sig_transdc_His_kin_internal"/>
</dbReference>
<evidence type="ECO:0000256" key="1">
    <source>
        <dbReference type="ARBA" id="ARBA00004651"/>
    </source>
</evidence>
<keyword evidence="10" id="KW-1185">Reference proteome</keyword>
<comment type="subcellular location">
    <subcellularLocation>
        <location evidence="1">Cell membrane</location>
        <topology evidence="1">Multi-pass membrane protein</topology>
    </subcellularLocation>
</comment>
<keyword evidence="4" id="KW-0808">Transferase</keyword>
<dbReference type="Gene3D" id="3.30.565.10">
    <property type="entry name" value="Histidine kinase-like ATPase, C-terminal domain"/>
    <property type="match status" value="1"/>
</dbReference>
<dbReference type="SUPFAM" id="SSF158472">
    <property type="entry name" value="HAMP domain-like"/>
    <property type="match status" value="1"/>
</dbReference>
<dbReference type="Proteomes" id="UP001165962">
    <property type="component" value="Unassembled WGS sequence"/>
</dbReference>
<evidence type="ECO:0000259" key="8">
    <source>
        <dbReference type="PROSITE" id="PS50885"/>
    </source>
</evidence>
<feature type="transmembrane region" description="Helical" evidence="7">
    <location>
        <begin position="287"/>
        <end position="311"/>
    </location>
</feature>
<dbReference type="Pfam" id="PF06580">
    <property type="entry name" value="His_kinase"/>
    <property type="match status" value="1"/>
</dbReference>
<feature type="domain" description="HAMP" evidence="8">
    <location>
        <begin position="312"/>
        <end position="364"/>
    </location>
</feature>
<evidence type="ECO:0000256" key="6">
    <source>
        <dbReference type="ARBA" id="ARBA00023136"/>
    </source>
</evidence>
<dbReference type="CDD" id="cd06225">
    <property type="entry name" value="HAMP"/>
    <property type="match status" value="1"/>
</dbReference>
<dbReference type="EMBL" id="JAAOIW010000003">
    <property type="protein sequence ID" value="NHN29850.1"/>
    <property type="molecule type" value="Genomic_DNA"/>
</dbReference>
<evidence type="ECO:0000256" key="5">
    <source>
        <dbReference type="ARBA" id="ARBA00022777"/>
    </source>
</evidence>
<dbReference type="InterPro" id="IPR003594">
    <property type="entry name" value="HATPase_dom"/>
</dbReference>
<organism evidence="9 10">
    <name type="scientific">Paenibacillus agricola</name>
    <dbReference type="NCBI Taxonomy" id="2716264"/>
    <lineage>
        <taxon>Bacteria</taxon>
        <taxon>Bacillati</taxon>
        <taxon>Bacillota</taxon>
        <taxon>Bacilli</taxon>
        <taxon>Bacillales</taxon>
        <taxon>Paenibacillaceae</taxon>
        <taxon>Paenibacillus</taxon>
    </lineage>
</organism>
<dbReference type="InterPro" id="IPR036890">
    <property type="entry name" value="HATPase_C_sf"/>
</dbReference>
<gene>
    <name evidence="9" type="ORF">G9U52_08385</name>
</gene>
<evidence type="ECO:0000256" key="2">
    <source>
        <dbReference type="ARBA" id="ARBA00022475"/>
    </source>
</evidence>
<keyword evidence="7" id="KW-1133">Transmembrane helix</keyword>
<evidence type="ECO:0000313" key="9">
    <source>
        <dbReference type="EMBL" id="NHN29850.1"/>
    </source>
</evidence>
<evidence type="ECO:0000256" key="3">
    <source>
        <dbReference type="ARBA" id="ARBA00022553"/>
    </source>
</evidence>
<keyword evidence="2" id="KW-1003">Cell membrane</keyword>
<evidence type="ECO:0000256" key="4">
    <source>
        <dbReference type="ARBA" id="ARBA00022679"/>
    </source>
</evidence>
<accession>A0ABX0J7W0</accession>
<dbReference type="Pfam" id="PF02518">
    <property type="entry name" value="HATPase_c"/>
    <property type="match status" value="1"/>
</dbReference>
<dbReference type="SMART" id="SM00387">
    <property type="entry name" value="HATPase_c"/>
    <property type="match status" value="1"/>
</dbReference>
<keyword evidence="5 9" id="KW-0418">Kinase</keyword>
<dbReference type="InterPro" id="IPR003660">
    <property type="entry name" value="HAMP_dom"/>
</dbReference>
<dbReference type="GO" id="GO:0016301">
    <property type="term" value="F:kinase activity"/>
    <property type="evidence" value="ECO:0007669"/>
    <property type="project" value="UniProtKB-KW"/>
</dbReference>
<keyword evidence="6 7" id="KW-0472">Membrane</keyword>
<comment type="caution">
    <text evidence="9">The sequence shown here is derived from an EMBL/GenBank/DDBJ whole genome shotgun (WGS) entry which is preliminary data.</text>
</comment>
<name>A0ABX0J7W0_9BACL</name>
<keyword evidence="3" id="KW-0597">Phosphoprotein</keyword>
<feature type="transmembrane region" description="Helical" evidence="7">
    <location>
        <begin position="12"/>
        <end position="37"/>
    </location>
</feature>
<proteinExistence type="predicted"/>
<dbReference type="SMART" id="SM00304">
    <property type="entry name" value="HAMP"/>
    <property type="match status" value="1"/>
</dbReference>
<dbReference type="Pfam" id="PF00672">
    <property type="entry name" value="HAMP"/>
    <property type="match status" value="1"/>
</dbReference>